<reference evidence="2 3" key="1">
    <citation type="submission" date="2013-04" db="EMBL/GenBank/DDBJ databases">
        <title>The Genome Sequence of Enterorhabdus caecimuris B7.</title>
        <authorList>
            <consortium name="The Broad Institute Genomics Platform"/>
            <consortium name="The Broad Institute Genome Sequencing Center for Infectious Disease"/>
            <person name="Earl A."/>
            <person name="Xavier R."/>
            <person name="Elson C."/>
            <person name="Duck W."/>
            <person name="Walker B."/>
            <person name="Young S."/>
            <person name="Zeng Q."/>
            <person name="Gargeya S."/>
            <person name="Fitzgerald M."/>
            <person name="Haas B."/>
            <person name="Abouelleil A."/>
            <person name="Allen A.W."/>
            <person name="Alvarado L."/>
            <person name="Arachchi H.M."/>
            <person name="Berlin A.M."/>
            <person name="Chapman S.B."/>
            <person name="Gainer-Dewar J."/>
            <person name="Goldberg J."/>
            <person name="Griggs A."/>
            <person name="Gujja S."/>
            <person name="Hansen M."/>
            <person name="Howarth C."/>
            <person name="Imamovic A."/>
            <person name="Ireland A."/>
            <person name="Larimer J."/>
            <person name="McCowan C."/>
            <person name="Murphy C."/>
            <person name="Pearson M."/>
            <person name="Poon T.W."/>
            <person name="Priest M."/>
            <person name="Roberts A."/>
            <person name="Saif S."/>
            <person name="Shea T."/>
            <person name="Sisk P."/>
            <person name="Sykes S."/>
            <person name="Wortman J."/>
            <person name="Nusbaum C."/>
            <person name="Birren B."/>
        </authorList>
    </citation>
    <scope>NUCLEOTIDE SEQUENCE [LARGE SCALE GENOMIC DNA]</scope>
    <source>
        <strain evidence="2 3">B7</strain>
    </source>
</reference>
<dbReference type="Proteomes" id="UP000014204">
    <property type="component" value="Unassembled WGS sequence"/>
</dbReference>
<comment type="caution">
    <text evidence="2">The sequence shown here is derived from an EMBL/GenBank/DDBJ whole genome shotgun (WGS) entry which is preliminary data.</text>
</comment>
<keyword evidence="1" id="KW-0472">Membrane</keyword>
<proteinExistence type="predicted"/>
<accession>R9KX64</accession>
<sequence length="32" mass="3291">MKQIWDGLIVEHPIASVIGALLVVVLTCGSAG</sequence>
<organism evidence="2 3">
    <name type="scientific">Adlercreutzia caecimuris B7</name>
    <dbReference type="NCBI Taxonomy" id="1235794"/>
    <lineage>
        <taxon>Bacteria</taxon>
        <taxon>Bacillati</taxon>
        <taxon>Actinomycetota</taxon>
        <taxon>Coriobacteriia</taxon>
        <taxon>Eggerthellales</taxon>
        <taxon>Eggerthellaceae</taxon>
        <taxon>Adlercreutzia</taxon>
    </lineage>
</organism>
<evidence type="ECO:0000313" key="2">
    <source>
        <dbReference type="EMBL" id="EOS50975.1"/>
    </source>
</evidence>
<name>R9KX64_9ACTN</name>
<keyword evidence="3" id="KW-1185">Reference proteome</keyword>
<keyword evidence="1" id="KW-1133">Transmembrane helix</keyword>
<gene>
    <name evidence="2" type="ORF">C811_01393</name>
</gene>
<dbReference type="AlphaFoldDB" id="R9KX64"/>
<evidence type="ECO:0000256" key="1">
    <source>
        <dbReference type="SAM" id="Phobius"/>
    </source>
</evidence>
<dbReference type="HOGENOM" id="CLU_3389228_0_0_11"/>
<evidence type="ECO:0000313" key="3">
    <source>
        <dbReference type="Proteomes" id="UP000014204"/>
    </source>
</evidence>
<dbReference type="STRING" id="1235794.C811_01393"/>
<dbReference type="EMBL" id="ASSY01000008">
    <property type="protein sequence ID" value="EOS50975.1"/>
    <property type="molecule type" value="Genomic_DNA"/>
</dbReference>
<feature type="transmembrane region" description="Helical" evidence="1">
    <location>
        <begin position="12"/>
        <end position="31"/>
    </location>
</feature>
<keyword evidence="1" id="KW-0812">Transmembrane</keyword>
<protein>
    <submittedName>
        <fullName evidence="2">Uncharacterized protein</fullName>
    </submittedName>
</protein>